<feature type="chain" id="PRO_5034152948" evidence="1">
    <location>
        <begin position="22"/>
        <end position="192"/>
    </location>
</feature>
<evidence type="ECO:0000313" key="3">
    <source>
        <dbReference type="Proteomes" id="UP000651452"/>
    </source>
</evidence>
<reference evidence="2" key="1">
    <citation type="submission" date="2018-12" db="EMBL/GenBank/DDBJ databases">
        <authorList>
            <person name="Syme R.A."/>
            <person name="Farfan-Caceres L."/>
            <person name="Lichtenzveig J."/>
        </authorList>
    </citation>
    <scope>NUCLEOTIDE SEQUENCE</scope>
    <source>
        <strain evidence="2">Al4</strain>
    </source>
</reference>
<keyword evidence="3" id="KW-1185">Reference proteome</keyword>
<evidence type="ECO:0000313" key="2">
    <source>
        <dbReference type="EMBL" id="KAF9696718.1"/>
    </source>
</evidence>
<dbReference type="OrthoDB" id="5006988at2759"/>
<gene>
    <name evidence="2" type="ORF">EKO04_005159</name>
</gene>
<comment type="caution">
    <text evidence="2">The sequence shown here is derived from an EMBL/GenBank/DDBJ whole genome shotgun (WGS) entry which is preliminary data.</text>
</comment>
<keyword evidence="1" id="KW-0732">Signal</keyword>
<organism evidence="2 3">
    <name type="scientific">Ascochyta lentis</name>
    <dbReference type="NCBI Taxonomy" id="205686"/>
    <lineage>
        <taxon>Eukaryota</taxon>
        <taxon>Fungi</taxon>
        <taxon>Dikarya</taxon>
        <taxon>Ascomycota</taxon>
        <taxon>Pezizomycotina</taxon>
        <taxon>Dothideomycetes</taxon>
        <taxon>Pleosporomycetidae</taxon>
        <taxon>Pleosporales</taxon>
        <taxon>Pleosporineae</taxon>
        <taxon>Didymellaceae</taxon>
        <taxon>Ascochyta</taxon>
    </lineage>
</organism>
<name>A0A8H7J4X9_9PLEO</name>
<proteinExistence type="predicted"/>
<feature type="signal peptide" evidence="1">
    <location>
        <begin position="1"/>
        <end position="21"/>
    </location>
</feature>
<dbReference type="AlphaFoldDB" id="A0A8H7J4X9"/>
<dbReference type="Proteomes" id="UP000651452">
    <property type="component" value="Unassembled WGS sequence"/>
</dbReference>
<evidence type="ECO:0000256" key="1">
    <source>
        <dbReference type="SAM" id="SignalP"/>
    </source>
</evidence>
<dbReference type="EMBL" id="RZGK01000009">
    <property type="protein sequence ID" value="KAF9696718.1"/>
    <property type="molecule type" value="Genomic_DNA"/>
</dbReference>
<sequence length="192" mass="20911">MRLSSLLVLLPVALTASYVIPQDTPDGVYRTYLDESGNEVHERIGDGVPIGNAVALRDIVTPQFSNEKRQRIWDTACGCGIGLDHGSTDAAVQDLKNQIGPNNRNQNDINYYSIRGGVVAFSCLDDAWWTTTESGYLTNAYSTITARCGWYIAGTAELSPDGAAEPSVVGYMRYTNGLDFCRNAWASNRASC</sequence>
<accession>A0A8H7J4X9</accession>
<reference evidence="2" key="2">
    <citation type="submission" date="2020-09" db="EMBL/GenBank/DDBJ databases">
        <title>Reference genome assembly for Australian Ascochyta lentis isolate Al4.</title>
        <authorList>
            <person name="Lee R.C."/>
            <person name="Farfan-Caceres L.M."/>
            <person name="Debler J.W."/>
            <person name="Williams A.H."/>
            <person name="Henares B.M."/>
        </authorList>
    </citation>
    <scope>NUCLEOTIDE SEQUENCE</scope>
    <source>
        <strain evidence="2">Al4</strain>
    </source>
</reference>
<protein>
    <submittedName>
        <fullName evidence="2">Uncharacterized protein</fullName>
    </submittedName>
</protein>